<dbReference type="EMBL" id="MU865961">
    <property type="protein sequence ID" value="KAK4445852.1"/>
    <property type="molecule type" value="Genomic_DNA"/>
</dbReference>
<reference evidence="3" key="1">
    <citation type="journal article" date="2023" name="Mol. Phylogenet. Evol.">
        <title>Genome-scale phylogeny and comparative genomics of the fungal order Sordariales.</title>
        <authorList>
            <person name="Hensen N."/>
            <person name="Bonometti L."/>
            <person name="Westerberg I."/>
            <person name="Brannstrom I.O."/>
            <person name="Guillou S."/>
            <person name="Cros-Aarteil S."/>
            <person name="Calhoun S."/>
            <person name="Haridas S."/>
            <person name="Kuo A."/>
            <person name="Mondo S."/>
            <person name="Pangilinan J."/>
            <person name="Riley R."/>
            <person name="LaButti K."/>
            <person name="Andreopoulos B."/>
            <person name="Lipzen A."/>
            <person name="Chen C."/>
            <person name="Yan M."/>
            <person name="Daum C."/>
            <person name="Ng V."/>
            <person name="Clum A."/>
            <person name="Steindorff A."/>
            <person name="Ohm R.A."/>
            <person name="Martin F."/>
            <person name="Silar P."/>
            <person name="Natvig D.O."/>
            <person name="Lalanne C."/>
            <person name="Gautier V."/>
            <person name="Ament-Velasquez S.L."/>
            <person name="Kruys A."/>
            <person name="Hutchinson M.I."/>
            <person name="Powell A.J."/>
            <person name="Barry K."/>
            <person name="Miller A.N."/>
            <person name="Grigoriev I.V."/>
            <person name="Debuchy R."/>
            <person name="Gladieux P."/>
            <person name="Hiltunen Thoren M."/>
            <person name="Johannesson H."/>
        </authorList>
    </citation>
    <scope>NUCLEOTIDE SEQUENCE</scope>
    <source>
        <strain evidence="3">PSN243</strain>
    </source>
</reference>
<feature type="domain" description="SKP1 component dimerisation" evidence="2">
    <location>
        <begin position="117"/>
        <end position="158"/>
    </location>
</feature>
<dbReference type="Pfam" id="PF01466">
    <property type="entry name" value="Skp1"/>
    <property type="match status" value="1"/>
</dbReference>
<evidence type="ECO:0000259" key="2">
    <source>
        <dbReference type="Pfam" id="PF01466"/>
    </source>
</evidence>
<dbReference type="InterPro" id="IPR016072">
    <property type="entry name" value="Skp1_comp_dimer"/>
</dbReference>
<keyword evidence="4" id="KW-1185">Reference proteome</keyword>
<feature type="region of interest" description="Disordered" evidence="1">
    <location>
        <begin position="190"/>
        <end position="224"/>
    </location>
</feature>
<evidence type="ECO:0000313" key="4">
    <source>
        <dbReference type="Proteomes" id="UP001321760"/>
    </source>
</evidence>
<comment type="caution">
    <text evidence="3">The sequence shown here is derived from an EMBL/GenBank/DDBJ whole genome shotgun (WGS) entry which is preliminary data.</text>
</comment>
<reference evidence="3" key="2">
    <citation type="submission" date="2023-05" db="EMBL/GenBank/DDBJ databases">
        <authorList>
            <consortium name="Lawrence Berkeley National Laboratory"/>
            <person name="Steindorff A."/>
            <person name="Hensen N."/>
            <person name="Bonometti L."/>
            <person name="Westerberg I."/>
            <person name="Brannstrom I.O."/>
            <person name="Guillou S."/>
            <person name="Cros-Aarteil S."/>
            <person name="Calhoun S."/>
            <person name="Haridas S."/>
            <person name="Kuo A."/>
            <person name="Mondo S."/>
            <person name="Pangilinan J."/>
            <person name="Riley R."/>
            <person name="Labutti K."/>
            <person name="Andreopoulos B."/>
            <person name="Lipzen A."/>
            <person name="Chen C."/>
            <person name="Yanf M."/>
            <person name="Daum C."/>
            <person name="Ng V."/>
            <person name="Clum A."/>
            <person name="Ohm R."/>
            <person name="Martin F."/>
            <person name="Silar P."/>
            <person name="Natvig D."/>
            <person name="Lalanne C."/>
            <person name="Gautier V."/>
            <person name="Ament-Velasquez S.L."/>
            <person name="Kruys A."/>
            <person name="Hutchinson M.I."/>
            <person name="Powell A.J."/>
            <person name="Barry K."/>
            <person name="Miller A.N."/>
            <person name="Grigoriev I.V."/>
            <person name="Debuchy R."/>
            <person name="Gladieux P."/>
            <person name="Thoren M.H."/>
            <person name="Johannesson H."/>
        </authorList>
    </citation>
    <scope>NUCLEOTIDE SEQUENCE</scope>
    <source>
        <strain evidence="3">PSN243</strain>
    </source>
</reference>
<name>A0AAV9GF51_9PEZI</name>
<dbReference type="PANTHER" id="PTHR11165">
    <property type="entry name" value="SKP1"/>
    <property type="match status" value="1"/>
</dbReference>
<dbReference type="InterPro" id="IPR036296">
    <property type="entry name" value="SKP1-like_dim_sf"/>
</dbReference>
<dbReference type="AlphaFoldDB" id="A0AAV9GF51"/>
<evidence type="ECO:0000256" key="1">
    <source>
        <dbReference type="SAM" id="MobiDB-lite"/>
    </source>
</evidence>
<dbReference type="InterPro" id="IPR011333">
    <property type="entry name" value="SKP1/BTB/POZ_sf"/>
</dbReference>
<protein>
    <recommendedName>
        <fullName evidence="2">SKP1 component dimerisation domain-containing protein</fullName>
    </recommendedName>
</protein>
<dbReference type="SUPFAM" id="SSF81382">
    <property type="entry name" value="Skp1 dimerisation domain-like"/>
    <property type="match status" value="1"/>
</dbReference>
<dbReference type="Proteomes" id="UP001321760">
    <property type="component" value="Unassembled WGS sequence"/>
</dbReference>
<dbReference type="Gene3D" id="3.30.710.10">
    <property type="entry name" value="Potassium Channel Kv1.1, Chain A"/>
    <property type="match status" value="1"/>
</dbReference>
<gene>
    <name evidence="3" type="ORF">QBC34DRAFT_497213</name>
</gene>
<dbReference type="InterPro" id="IPR016897">
    <property type="entry name" value="SKP1"/>
</dbReference>
<proteinExistence type="predicted"/>
<evidence type="ECO:0000313" key="3">
    <source>
        <dbReference type="EMBL" id="KAK4445852.1"/>
    </source>
</evidence>
<dbReference type="GO" id="GO:0006511">
    <property type="term" value="P:ubiquitin-dependent protein catabolic process"/>
    <property type="evidence" value="ECO:0007669"/>
    <property type="project" value="InterPro"/>
</dbReference>
<accession>A0AAV9GF51</accession>
<organism evidence="3 4">
    <name type="scientific">Podospora aff. communis PSN243</name>
    <dbReference type="NCBI Taxonomy" id="3040156"/>
    <lineage>
        <taxon>Eukaryota</taxon>
        <taxon>Fungi</taxon>
        <taxon>Dikarya</taxon>
        <taxon>Ascomycota</taxon>
        <taxon>Pezizomycotina</taxon>
        <taxon>Sordariomycetes</taxon>
        <taxon>Sordariomycetidae</taxon>
        <taxon>Sordariales</taxon>
        <taxon>Podosporaceae</taxon>
        <taxon>Podospora</taxon>
    </lineage>
</organism>
<sequence>MATTIPMLQLINTVSPSETIHNLSKPAAMQSDVLRDLLTDVFDMNADIITEPIPIWIHASDEALIRALAWMERGALPLEERPKCLGRDGSNQPIEQISEPSLLFELANVANYLSVEKLLDEVVARIARLLSGKTVEEMRAFCGYEDDLTQEEKDEMEIEAGFAKKIVQFCRDALFVIPLGLAASHKIMDSHSPGTRGPLRGSSSPKSAPFEAFPLPYTPQPSHF</sequence>